<dbReference type="GO" id="GO:0008270">
    <property type="term" value="F:zinc ion binding"/>
    <property type="evidence" value="ECO:0007669"/>
    <property type="project" value="UniProtKB-KW"/>
</dbReference>
<dbReference type="PANTHER" id="PTHR48453">
    <property type="entry name" value="CCHC-TYPE DOMAIN-CONTAINING PROTEIN"/>
    <property type="match status" value="1"/>
</dbReference>
<feature type="region of interest" description="Disordered" evidence="2">
    <location>
        <begin position="1"/>
        <end position="84"/>
    </location>
</feature>
<evidence type="ECO:0000313" key="4">
    <source>
        <dbReference type="EMBL" id="KAJ6805769.1"/>
    </source>
</evidence>
<gene>
    <name evidence="4" type="ORF">M6B38_177775</name>
</gene>
<keyword evidence="5" id="KW-1185">Reference proteome</keyword>
<keyword evidence="1" id="KW-0862">Zinc</keyword>
<feature type="compositionally biased region" description="Low complexity" evidence="2">
    <location>
        <begin position="50"/>
        <end position="60"/>
    </location>
</feature>
<keyword evidence="1" id="KW-0863">Zinc-finger</keyword>
<name>A0AAX6EPL6_IRIPA</name>
<proteinExistence type="predicted"/>
<comment type="caution">
    <text evidence="4">The sequence shown here is derived from an EMBL/GenBank/DDBJ whole genome shotgun (WGS) entry which is preliminary data.</text>
</comment>
<keyword evidence="4" id="KW-0547">Nucleotide-binding</keyword>
<evidence type="ECO:0000256" key="1">
    <source>
        <dbReference type="PROSITE-ProRule" id="PRU00047"/>
    </source>
</evidence>
<evidence type="ECO:0000313" key="5">
    <source>
        <dbReference type="Proteomes" id="UP001140949"/>
    </source>
</evidence>
<organism evidence="4 5">
    <name type="scientific">Iris pallida</name>
    <name type="common">Sweet iris</name>
    <dbReference type="NCBI Taxonomy" id="29817"/>
    <lineage>
        <taxon>Eukaryota</taxon>
        <taxon>Viridiplantae</taxon>
        <taxon>Streptophyta</taxon>
        <taxon>Embryophyta</taxon>
        <taxon>Tracheophyta</taxon>
        <taxon>Spermatophyta</taxon>
        <taxon>Magnoliopsida</taxon>
        <taxon>Liliopsida</taxon>
        <taxon>Asparagales</taxon>
        <taxon>Iridaceae</taxon>
        <taxon>Iridoideae</taxon>
        <taxon>Irideae</taxon>
        <taxon>Iris</taxon>
    </lineage>
</organism>
<feature type="compositionally biased region" description="Polar residues" evidence="2">
    <location>
        <begin position="1"/>
        <end position="14"/>
    </location>
</feature>
<dbReference type="GO" id="GO:0004386">
    <property type="term" value="F:helicase activity"/>
    <property type="evidence" value="ECO:0007669"/>
    <property type="project" value="UniProtKB-KW"/>
</dbReference>
<feature type="region of interest" description="Disordered" evidence="2">
    <location>
        <begin position="121"/>
        <end position="149"/>
    </location>
</feature>
<keyword evidence="4" id="KW-0067">ATP-binding</keyword>
<keyword evidence="4" id="KW-0347">Helicase</keyword>
<evidence type="ECO:0000256" key="2">
    <source>
        <dbReference type="SAM" id="MobiDB-lite"/>
    </source>
</evidence>
<dbReference type="Proteomes" id="UP001140949">
    <property type="component" value="Unassembled WGS sequence"/>
</dbReference>
<dbReference type="GO" id="GO:0003676">
    <property type="term" value="F:nucleic acid binding"/>
    <property type="evidence" value="ECO:0007669"/>
    <property type="project" value="InterPro"/>
</dbReference>
<dbReference type="PANTHER" id="PTHR48453:SF1">
    <property type="entry name" value="CCHC-TYPE DOMAIN-CONTAINING PROTEIN"/>
    <property type="match status" value="1"/>
</dbReference>
<sequence>MSSSRSNLQKNPSFSYKKDTSVSSVLQNIRAYNAATGNPSSSSTEQPIPNKNNTSSNTSNRQPKKRKHEEERRTEESETSFTHQGYIEKIRREVANFQSYSLRTSEILVTSNGACSSIRKYEGNERTPSEECEELDTSGNERTPSEEYEEELDTSVNAHIEESDHIKKRHEQRFPFPGEPICCICGRYGEYICDKTGDDICSTDCKAELLKKQDLALAEAASSQKDALCFSGRKNLLQLPEIEQDTWDFERHQWTKKSSNLCTYKCCRCQRPGHLAEDCVVKLGSSFQTSEQDSVQDFRSRPLSKDLRALYRRCHEIGKTLSNTACNACRSSSSLALCLDCNMAFCDSSGHLNKHIGANPSHQRFYSYKLKRLVSLLVKCCKTTCNATEIKDLLVCHYCLDKAFDKFYDMYTASWKMAGIKIISNSICCEDHFTWHRMNCCSADVEGSAHIMRQQTQRDGACQINDFIF</sequence>
<reference evidence="4" key="2">
    <citation type="submission" date="2023-04" db="EMBL/GenBank/DDBJ databases">
        <authorList>
            <person name="Bruccoleri R.E."/>
            <person name="Oakeley E.J."/>
            <person name="Faust A.-M."/>
            <person name="Dessus-Babus S."/>
            <person name="Altorfer M."/>
            <person name="Burckhardt D."/>
            <person name="Oertli M."/>
            <person name="Naumann U."/>
            <person name="Petersen F."/>
            <person name="Wong J."/>
        </authorList>
    </citation>
    <scope>NUCLEOTIDE SEQUENCE</scope>
    <source>
        <strain evidence="4">GSM-AAB239-AS_SAM_17_03QT</strain>
        <tissue evidence="4">Leaf</tissue>
    </source>
</reference>
<dbReference type="EMBL" id="JANAVB010035219">
    <property type="protein sequence ID" value="KAJ6805769.1"/>
    <property type="molecule type" value="Genomic_DNA"/>
</dbReference>
<dbReference type="InterPro" id="IPR007529">
    <property type="entry name" value="Znf_HIT"/>
</dbReference>
<keyword evidence="1" id="KW-0479">Metal-binding</keyword>
<dbReference type="PROSITE" id="PS50158">
    <property type="entry name" value="ZF_CCHC"/>
    <property type="match status" value="1"/>
</dbReference>
<feature type="domain" description="CCHC-type" evidence="3">
    <location>
        <begin position="265"/>
        <end position="279"/>
    </location>
</feature>
<dbReference type="InterPro" id="IPR001878">
    <property type="entry name" value="Znf_CCHC"/>
</dbReference>
<evidence type="ECO:0000259" key="3">
    <source>
        <dbReference type="PROSITE" id="PS50158"/>
    </source>
</evidence>
<reference evidence="4" key="1">
    <citation type="journal article" date="2023" name="GigaByte">
        <title>Genome assembly of the bearded iris, Iris pallida Lam.</title>
        <authorList>
            <person name="Bruccoleri R.E."/>
            <person name="Oakeley E.J."/>
            <person name="Faust A.M.E."/>
            <person name="Altorfer M."/>
            <person name="Dessus-Babus S."/>
            <person name="Burckhardt D."/>
            <person name="Oertli M."/>
            <person name="Naumann U."/>
            <person name="Petersen F."/>
            <person name="Wong J."/>
        </authorList>
    </citation>
    <scope>NUCLEOTIDE SEQUENCE</scope>
    <source>
        <strain evidence="4">GSM-AAB239-AS_SAM_17_03QT</strain>
    </source>
</reference>
<keyword evidence="4" id="KW-0378">Hydrolase</keyword>
<protein>
    <submittedName>
        <fullName evidence="4">DEAD-box ATP-dependent RNA helicase 41 isoform X2</fullName>
    </submittedName>
</protein>
<dbReference type="AlphaFoldDB" id="A0AAX6EPL6"/>
<dbReference type="Pfam" id="PF04438">
    <property type="entry name" value="zf-HIT"/>
    <property type="match status" value="1"/>
</dbReference>
<feature type="compositionally biased region" description="Polar residues" evidence="2">
    <location>
        <begin position="35"/>
        <end position="49"/>
    </location>
</feature>
<dbReference type="Gene3D" id="3.30.60.220">
    <property type="match status" value="1"/>
</dbReference>
<accession>A0AAX6EPL6</accession>